<evidence type="ECO:0000313" key="3">
    <source>
        <dbReference type="Proteomes" id="UP000199215"/>
    </source>
</evidence>
<protein>
    <submittedName>
        <fullName evidence="2">Sporulation protein YlmC, PRC-barrel domain family</fullName>
    </submittedName>
</protein>
<dbReference type="Proteomes" id="UP000199215">
    <property type="component" value="Unassembled WGS sequence"/>
</dbReference>
<proteinExistence type="predicted"/>
<accession>A0A1H6I766</accession>
<reference evidence="2 3" key="1">
    <citation type="submission" date="2016-10" db="EMBL/GenBank/DDBJ databases">
        <authorList>
            <person name="de Groot N.N."/>
        </authorList>
    </citation>
    <scope>NUCLEOTIDE SEQUENCE [LARGE SCALE GENOMIC DNA]</scope>
    <source>
        <strain evidence="2 3">IBRC-M10418</strain>
    </source>
</reference>
<dbReference type="Gene3D" id="2.30.30.240">
    <property type="entry name" value="PRC-barrel domain"/>
    <property type="match status" value="1"/>
</dbReference>
<dbReference type="STRING" id="1267564.SAMN05192561_101919"/>
<dbReference type="RefSeq" id="WP_092814876.1">
    <property type="nucleotide sequence ID" value="NZ_FNWU01000001.1"/>
</dbReference>
<gene>
    <name evidence="2" type="ORF">SAMN05192561_101919</name>
</gene>
<dbReference type="AlphaFoldDB" id="A0A1H6I766"/>
<dbReference type="InterPro" id="IPR011033">
    <property type="entry name" value="PRC_barrel-like_sf"/>
</dbReference>
<evidence type="ECO:0000259" key="1">
    <source>
        <dbReference type="Pfam" id="PF05239"/>
    </source>
</evidence>
<feature type="domain" description="PRC-barrel" evidence="1">
    <location>
        <begin position="1"/>
        <end position="79"/>
    </location>
</feature>
<dbReference type="SUPFAM" id="SSF50346">
    <property type="entry name" value="PRC-barrel domain"/>
    <property type="match status" value="1"/>
</dbReference>
<organism evidence="2 3">
    <name type="scientific">Halopenitus malekzadehii</name>
    <dbReference type="NCBI Taxonomy" id="1267564"/>
    <lineage>
        <taxon>Archaea</taxon>
        <taxon>Methanobacteriati</taxon>
        <taxon>Methanobacteriota</taxon>
        <taxon>Stenosarchaea group</taxon>
        <taxon>Halobacteria</taxon>
        <taxon>Halobacteriales</taxon>
        <taxon>Haloferacaceae</taxon>
        <taxon>Halopenitus</taxon>
    </lineage>
</organism>
<evidence type="ECO:0000313" key="2">
    <source>
        <dbReference type="EMBL" id="SEH42556.1"/>
    </source>
</evidence>
<dbReference type="OrthoDB" id="340849at2157"/>
<dbReference type="Pfam" id="PF05239">
    <property type="entry name" value="PRC"/>
    <property type="match status" value="1"/>
</dbReference>
<sequence length="89" mass="9728">MGEILGSSIAGYSVMTVDGEEIGTLVNVTMDSTTGDLRQFVIDPADRTPDFERNNEGHVEIPARTFRSRGDYVLVDPTPTDDPIARGRD</sequence>
<dbReference type="EMBL" id="FNWU01000001">
    <property type="protein sequence ID" value="SEH42556.1"/>
    <property type="molecule type" value="Genomic_DNA"/>
</dbReference>
<keyword evidence="3" id="KW-1185">Reference proteome</keyword>
<name>A0A1H6I766_9EURY</name>
<dbReference type="InterPro" id="IPR027275">
    <property type="entry name" value="PRC-brl_dom"/>
</dbReference>